<dbReference type="Proteomes" id="UP001369082">
    <property type="component" value="Unassembled WGS sequence"/>
</dbReference>
<reference evidence="1 2" key="1">
    <citation type="submission" date="2024-02" db="EMBL/GenBank/DDBJ databases">
        <title>Bacteria isolated from the canopy kelp, Nereocystis luetkeana.</title>
        <authorList>
            <person name="Pfister C.A."/>
            <person name="Younker I.T."/>
            <person name="Light S.H."/>
        </authorList>
    </citation>
    <scope>NUCLEOTIDE SEQUENCE [LARGE SCALE GENOMIC DNA]</scope>
    <source>
        <strain evidence="1 2">TI.1.05</strain>
    </source>
</reference>
<dbReference type="RefSeq" id="WP_341598185.1">
    <property type="nucleotide sequence ID" value="NZ_JBAKAZ010000039.1"/>
</dbReference>
<comment type="caution">
    <text evidence="1">The sequence shown here is derived from an EMBL/GenBank/DDBJ whole genome shotgun (WGS) entry which is preliminary data.</text>
</comment>
<gene>
    <name evidence="1" type="ORF">V6256_10615</name>
</gene>
<accession>A0ABU9GRU2</accession>
<organism evidence="1 2">
    <name type="scientific">Psychromonas aquatilis</name>
    <dbReference type="NCBI Taxonomy" id="2005072"/>
    <lineage>
        <taxon>Bacteria</taxon>
        <taxon>Pseudomonadati</taxon>
        <taxon>Pseudomonadota</taxon>
        <taxon>Gammaproteobacteria</taxon>
        <taxon>Alteromonadales</taxon>
        <taxon>Psychromonadaceae</taxon>
        <taxon>Psychromonas</taxon>
    </lineage>
</organism>
<dbReference type="InterPro" id="IPR021284">
    <property type="entry name" value="DUF2750"/>
</dbReference>
<protein>
    <submittedName>
        <fullName evidence="1">DUF2750 domain-containing protein</fullName>
    </submittedName>
</protein>
<dbReference type="Pfam" id="PF11042">
    <property type="entry name" value="DUF2750"/>
    <property type="match status" value="1"/>
</dbReference>
<evidence type="ECO:0000313" key="1">
    <source>
        <dbReference type="EMBL" id="MEL0630055.1"/>
    </source>
</evidence>
<evidence type="ECO:0000313" key="2">
    <source>
        <dbReference type="Proteomes" id="UP001369082"/>
    </source>
</evidence>
<sequence>MKEQYLKRAEAFIEQVAAEGELFGLFDENEGWANCHAHDNKDATAVYLFWSDEKQAKKLQTEEWADYKTVSIALDVFFDSWLDGMQKQQVFAGLNWDEELCGLEIEAMVLKNALVESFQNAESEKEAPDAEES</sequence>
<proteinExistence type="predicted"/>
<dbReference type="EMBL" id="JBAKAZ010000039">
    <property type="protein sequence ID" value="MEL0630055.1"/>
    <property type="molecule type" value="Genomic_DNA"/>
</dbReference>
<name>A0ABU9GRU2_9GAMM</name>
<keyword evidence="2" id="KW-1185">Reference proteome</keyword>